<organism evidence="1 2">
    <name type="scientific">Paraburkholderia bryophila</name>
    <dbReference type="NCBI Taxonomy" id="420952"/>
    <lineage>
        <taxon>Bacteria</taxon>
        <taxon>Pseudomonadati</taxon>
        <taxon>Pseudomonadota</taxon>
        <taxon>Betaproteobacteria</taxon>
        <taxon>Burkholderiales</taxon>
        <taxon>Burkholderiaceae</taxon>
        <taxon>Paraburkholderia</taxon>
    </lineage>
</organism>
<comment type="caution">
    <text evidence="1">The sequence shown here is derived from an EMBL/GenBank/DDBJ whole genome shotgun (WGS) entry which is preliminary data.</text>
</comment>
<evidence type="ECO:0000313" key="2">
    <source>
        <dbReference type="Proteomes" id="UP000572540"/>
    </source>
</evidence>
<dbReference type="Gene3D" id="3.40.50.300">
    <property type="entry name" value="P-loop containing nucleotide triphosphate hydrolases"/>
    <property type="match status" value="1"/>
</dbReference>
<reference evidence="1 2" key="1">
    <citation type="submission" date="2020-07" db="EMBL/GenBank/DDBJ databases">
        <title>Exploring microbial biodiversity for novel pathways involved in the catabolism of aromatic compounds derived from lignin.</title>
        <authorList>
            <person name="Elkins J."/>
        </authorList>
    </citation>
    <scope>NUCLEOTIDE SEQUENCE [LARGE SCALE GENOMIC DNA]</scope>
    <source>
        <strain evidence="1 2">H2C3B</strain>
    </source>
</reference>
<name>A0A7Z0B3Y1_9BURK</name>
<dbReference type="InterPro" id="IPR022205">
    <property type="entry name" value="DUF3732"/>
</dbReference>
<sequence>MHLQILEVILWPKAAGLTPRRVPFEAGKVNVISGTSKRGKSSVVPIVDYCLGSRLCSIPAGKIRQACAWFGIRVQTSEGEKIFARREPGNQQSTDDMMLLEDATLDVPIDTPAKNTTRQAVKRLLDRLAGLSNLSFDAEETGSGFQGRPSFRDTLAFCFQPQNIVANPDVLYFRADTNEHREKVRTIFPYVLGATTPERLEKKWILENLVREFRRKDRERSAYAKVSATWLANLQVWVTEARELGLLQGEAPQATEEALIAALETVLTADTQAAGFSAQGLSESADEYTALQAEESKISLELSVARHRRDQITVVRSTVGSYKSALKDQADRLGIARWLRTHSDDGERCPICDGAMTASNGELEQLCDALATIEDETHTVSMAPPILDRDLVDVTTQMAKLDDELKAVRIRKRAIESRSKIIREAEQASARVARFLGRVEQALELFSARYAPGGLNEELEKLTESIAQLRQELAEQQYQVQLDAATTQVSEYITRIAATLDVERKSAPARIDIKELTVGVRDDAGREDYLWHLGSGANWLSYHVAAILALHSFFLRQTHSPVPALIIFDQPSQVYFPQQPKRAAKEIDEELADEDVASIRRFYEAMGKLTAHFKGKLQIIVLDHAGPNVWGELNDVTLAEEWRGDEYLVPKDWLSIVD</sequence>
<dbReference type="Pfam" id="PF12532">
    <property type="entry name" value="DUF3732"/>
    <property type="match status" value="1"/>
</dbReference>
<dbReference type="EMBL" id="JACCAU010000001">
    <property type="protein sequence ID" value="NYH18772.1"/>
    <property type="molecule type" value="Genomic_DNA"/>
</dbReference>
<dbReference type="RefSeq" id="WP_179706310.1">
    <property type="nucleotide sequence ID" value="NZ_JACCAU010000001.1"/>
</dbReference>
<dbReference type="InterPro" id="IPR027417">
    <property type="entry name" value="P-loop_NTPase"/>
</dbReference>
<evidence type="ECO:0000313" key="1">
    <source>
        <dbReference type="EMBL" id="NYH18772.1"/>
    </source>
</evidence>
<proteinExistence type="predicted"/>
<accession>A0A7Z0B3Y1</accession>
<dbReference type="Proteomes" id="UP000572540">
    <property type="component" value="Unassembled WGS sequence"/>
</dbReference>
<protein>
    <submittedName>
        <fullName evidence="1">Uncharacterized protein</fullName>
    </submittedName>
</protein>
<gene>
    <name evidence="1" type="ORF">GGD41_006000</name>
</gene>
<dbReference type="AlphaFoldDB" id="A0A7Z0B3Y1"/>